<gene>
    <name evidence="1" type="ORF">LCGC14_2221310</name>
</gene>
<name>A0A0F9FNH3_9ZZZZ</name>
<dbReference type="EMBL" id="LAZR01029682">
    <property type="protein sequence ID" value="KKL58840.1"/>
    <property type="molecule type" value="Genomic_DNA"/>
</dbReference>
<dbReference type="AlphaFoldDB" id="A0A0F9FNH3"/>
<dbReference type="InterPro" id="IPR019734">
    <property type="entry name" value="TPR_rpt"/>
</dbReference>
<reference evidence="1" key="1">
    <citation type="journal article" date="2015" name="Nature">
        <title>Complex archaea that bridge the gap between prokaryotes and eukaryotes.</title>
        <authorList>
            <person name="Spang A."/>
            <person name="Saw J.H."/>
            <person name="Jorgensen S.L."/>
            <person name="Zaremba-Niedzwiedzka K."/>
            <person name="Martijn J."/>
            <person name="Lind A.E."/>
            <person name="van Eijk R."/>
            <person name="Schleper C."/>
            <person name="Guy L."/>
            <person name="Ettema T.J."/>
        </authorList>
    </citation>
    <scope>NUCLEOTIDE SEQUENCE</scope>
</reference>
<comment type="caution">
    <text evidence="1">The sequence shown here is derived from an EMBL/GenBank/DDBJ whole genome shotgun (WGS) entry which is preliminary data.</text>
</comment>
<dbReference type="PROSITE" id="PS50005">
    <property type="entry name" value="TPR"/>
    <property type="match status" value="1"/>
</dbReference>
<organism evidence="1">
    <name type="scientific">marine sediment metagenome</name>
    <dbReference type="NCBI Taxonomy" id="412755"/>
    <lineage>
        <taxon>unclassified sequences</taxon>
        <taxon>metagenomes</taxon>
        <taxon>ecological metagenomes</taxon>
    </lineage>
</organism>
<accession>A0A0F9FNH3</accession>
<dbReference type="SUPFAM" id="SSF48452">
    <property type="entry name" value="TPR-like"/>
    <property type="match status" value="1"/>
</dbReference>
<dbReference type="Pfam" id="PF00515">
    <property type="entry name" value="TPR_1"/>
    <property type="match status" value="1"/>
</dbReference>
<protein>
    <submittedName>
        <fullName evidence="1">Uncharacterized protein</fullName>
    </submittedName>
</protein>
<evidence type="ECO:0000313" key="1">
    <source>
        <dbReference type="EMBL" id="KKL58840.1"/>
    </source>
</evidence>
<dbReference type="Gene3D" id="1.25.40.10">
    <property type="entry name" value="Tetratricopeptide repeat domain"/>
    <property type="match status" value="1"/>
</dbReference>
<proteinExistence type="predicted"/>
<dbReference type="InterPro" id="IPR011990">
    <property type="entry name" value="TPR-like_helical_dom_sf"/>
</dbReference>
<feature type="non-terminal residue" evidence="1">
    <location>
        <position position="1"/>
    </location>
</feature>
<sequence>IFEELGELSNKAASLSNIGKIYEKFGSYSKALNSYKNALQIDVN</sequence>
<dbReference type="PROSITE" id="PS50293">
    <property type="entry name" value="TPR_REGION"/>
    <property type="match status" value="1"/>
</dbReference>